<keyword evidence="6" id="KW-0547">Nucleotide-binding</keyword>
<dbReference type="InterPro" id="IPR036890">
    <property type="entry name" value="HATPase_C_sf"/>
</dbReference>
<accession>A0A5C4JTE3</accession>
<dbReference type="Gene3D" id="3.30.450.20">
    <property type="entry name" value="PAS domain"/>
    <property type="match status" value="1"/>
</dbReference>
<dbReference type="GO" id="GO:0004673">
    <property type="term" value="F:protein histidine kinase activity"/>
    <property type="evidence" value="ECO:0007669"/>
    <property type="project" value="UniProtKB-EC"/>
</dbReference>
<protein>
    <recommendedName>
        <fullName evidence="3">Blue-light-activated histidine kinase</fullName>
        <ecNumber evidence="2">2.7.13.3</ecNumber>
    </recommendedName>
</protein>
<dbReference type="PANTHER" id="PTHR41523:SF7">
    <property type="entry name" value="HISTIDINE KINASE"/>
    <property type="match status" value="1"/>
</dbReference>
<dbReference type="RefSeq" id="WP_138747503.1">
    <property type="nucleotide sequence ID" value="NZ_VCLB01000003.1"/>
</dbReference>
<keyword evidence="4" id="KW-0597">Phosphoprotein</keyword>
<evidence type="ECO:0000256" key="3">
    <source>
        <dbReference type="ARBA" id="ARBA00021740"/>
    </source>
</evidence>
<dbReference type="OrthoDB" id="341208at2"/>
<organism evidence="10 11">
    <name type="scientific">Martelella lutilitoris</name>
    <dbReference type="NCBI Taxonomy" id="2583532"/>
    <lineage>
        <taxon>Bacteria</taxon>
        <taxon>Pseudomonadati</taxon>
        <taxon>Pseudomonadota</taxon>
        <taxon>Alphaproteobacteria</taxon>
        <taxon>Hyphomicrobiales</taxon>
        <taxon>Aurantimonadaceae</taxon>
        <taxon>Martelella</taxon>
    </lineage>
</organism>
<evidence type="ECO:0000256" key="5">
    <source>
        <dbReference type="ARBA" id="ARBA00022679"/>
    </source>
</evidence>
<dbReference type="SUPFAM" id="SSF55785">
    <property type="entry name" value="PYP-like sensor domain (PAS domain)"/>
    <property type="match status" value="1"/>
</dbReference>
<dbReference type="GO" id="GO:0005524">
    <property type="term" value="F:ATP binding"/>
    <property type="evidence" value="ECO:0007669"/>
    <property type="project" value="UniProtKB-KW"/>
</dbReference>
<keyword evidence="7 10" id="KW-0418">Kinase</keyword>
<evidence type="ECO:0000256" key="4">
    <source>
        <dbReference type="ARBA" id="ARBA00022553"/>
    </source>
</evidence>
<dbReference type="EMBL" id="VCLB01000003">
    <property type="protein sequence ID" value="TNB48597.1"/>
    <property type="molecule type" value="Genomic_DNA"/>
</dbReference>
<dbReference type="Pfam" id="PF07536">
    <property type="entry name" value="HWE_HK"/>
    <property type="match status" value="1"/>
</dbReference>
<keyword evidence="5" id="KW-0808">Transferase</keyword>
<dbReference type="Gene3D" id="3.30.450.40">
    <property type="match status" value="1"/>
</dbReference>
<comment type="catalytic activity">
    <reaction evidence="1">
        <text>ATP + protein L-histidine = ADP + protein N-phospho-L-histidine.</text>
        <dbReference type="EC" id="2.7.13.3"/>
    </reaction>
</comment>
<evidence type="ECO:0000256" key="1">
    <source>
        <dbReference type="ARBA" id="ARBA00000085"/>
    </source>
</evidence>
<dbReference type="EC" id="2.7.13.3" evidence="2"/>
<dbReference type="Proteomes" id="UP000307874">
    <property type="component" value="Unassembled WGS sequence"/>
</dbReference>
<evidence type="ECO:0000313" key="10">
    <source>
        <dbReference type="EMBL" id="TNB48597.1"/>
    </source>
</evidence>
<dbReference type="InterPro" id="IPR029016">
    <property type="entry name" value="GAF-like_dom_sf"/>
</dbReference>
<dbReference type="SMART" id="SM00911">
    <property type="entry name" value="HWE_HK"/>
    <property type="match status" value="1"/>
</dbReference>
<dbReference type="Gene3D" id="3.30.565.10">
    <property type="entry name" value="Histidine kinase-like ATPase, C-terminal domain"/>
    <property type="match status" value="1"/>
</dbReference>
<evidence type="ECO:0000259" key="9">
    <source>
        <dbReference type="SMART" id="SM00911"/>
    </source>
</evidence>
<evidence type="ECO:0000256" key="6">
    <source>
        <dbReference type="ARBA" id="ARBA00022741"/>
    </source>
</evidence>
<dbReference type="SUPFAM" id="SSF55781">
    <property type="entry name" value="GAF domain-like"/>
    <property type="match status" value="1"/>
</dbReference>
<evidence type="ECO:0000256" key="7">
    <source>
        <dbReference type="ARBA" id="ARBA00022777"/>
    </source>
</evidence>
<keyword evidence="8" id="KW-0067">ATP-binding</keyword>
<sequence length="502" mass="54654">MEHLPSDIVDAIKDRERLDTLSQTIMRAAEVDEDFVAIVESAALRFSCPAALILIADYDENWVQAVHGIKPETVPTRSGLFVYPIALKRDPALILNNPDEQEDIAPSVPNYEGRPVKFFAGAPIKVHGVNAGSLCVIDGKNHRDISDEDAEALRRLANLAGSLYELKDAARGKASADLALSRAQKRHSMALRAGNIAAWSWDRKSSTVECDNALREMLGLPAGEPVTCRSLLSAIAPETRFPLMRRFKAALDRGEEYQCEFKAAKTGKWLLSLGGAYESVLAADQNGSVFGVVVDISTTKESEQKTRLLLRELNHRVKNTLAIVQSIAGQTLRRSRTSAEFNMAFSGRLQALSAAHTLLSDEQWGAIALDRLLRSQVAPYIDSNSRQIDIHGSAVFLDPDEALALGLVIHELASNAAKFGALSTRAGVVDITVACGDDENGASRLELDWVEVGGPPVAPPEQRGFGSVLIERSLDKIIGSKVDVDFADTGLRVHIRMPLRFC</sequence>
<dbReference type="InterPro" id="IPR035965">
    <property type="entry name" value="PAS-like_dom_sf"/>
</dbReference>
<proteinExistence type="predicted"/>
<evidence type="ECO:0000256" key="2">
    <source>
        <dbReference type="ARBA" id="ARBA00012438"/>
    </source>
</evidence>
<evidence type="ECO:0000256" key="8">
    <source>
        <dbReference type="ARBA" id="ARBA00022840"/>
    </source>
</evidence>
<comment type="caution">
    <text evidence="10">The sequence shown here is derived from an EMBL/GenBank/DDBJ whole genome shotgun (WGS) entry which is preliminary data.</text>
</comment>
<gene>
    <name evidence="10" type="ORF">FF124_05530</name>
</gene>
<feature type="domain" description="Signal transduction histidine kinase HWE region" evidence="9">
    <location>
        <begin position="312"/>
        <end position="394"/>
    </location>
</feature>
<dbReference type="CDD" id="cd00130">
    <property type="entry name" value="PAS"/>
    <property type="match status" value="1"/>
</dbReference>
<dbReference type="PANTHER" id="PTHR41523">
    <property type="entry name" value="TWO-COMPONENT SYSTEM SENSOR PROTEIN"/>
    <property type="match status" value="1"/>
</dbReference>
<evidence type="ECO:0000313" key="11">
    <source>
        <dbReference type="Proteomes" id="UP000307874"/>
    </source>
</evidence>
<dbReference type="InterPro" id="IPR011102">
    <property type="entry name" value="Sig_transdc_His_kinase_HWE"/>
</dbReference>
<dbReference type="InterPro" id="IPR003018">
    <property type="entry name" value="GAF"/>
</dbReference>
<keyword evidence="11" id="KW-1185">Reference proteome</keyword>
<dbReference type="InterPro" id="IPR000014">
    <property type="entry name" value="PAS"/>
</dbReference>
<dbReference type="AlphaFoldDB" id="A0A5C4JTE3"/>
<dbReference type="Pfam" id="PF01590">
    <property type="entry name" value="GAF"/>
    <property type="match status" value="1"/>
</dbReference>
<name>A0A5C4JTE3_9HYPH</name>
<reference evidence="10 11" key="1">
    <citation type="submission" date="2019-06" db="EMBL/GenBank/DDBJ databases">
        <title>Martelella lutilitoris sp. nov., isolated from a tidal mudflat.</title>
        <authorList>
            <person name="Kim Y.-J."/>
        </authorList>
    </citation>
    <scope>NUCLEOTIDE SEQUENCE [LARGE SCALE GENOMIC DNA]</scope>
    <source>
        <strain evidence="10 11">GH2-6</strain>
    </source>
</reference>